<organism evidence="2 3">
    <name type="scientific">Penicillium daleae</name>
    <dbReference type="NCBI Taxonomy" id="63821"/>
    <lineage>
        <taxon>Eukaryota</taxon>
        <taxon>Fungi</taxon>
        <taxon>Dikarya</taxon>
        <taxon>Ascomycota</taxon>
        <taxon>Pezizomycotina</taxon>
        <taxon>Eurotiomycetes</taxon>
        <taxon>Eurotiomycetidae</taxon>
        <taxon>Eurotiales</taxon>
        <taxon>Aspergillaceae</taxon>
        <taxon>Penicillium</taxon>
    </lineage>
</organism>
<evidence type="ECO:0000313" key="2">
    <source>
        <dbReference type="EMBL" id="KAJ5438021.1"/>
    </source>
</evidence>
<keyword evidence="3" id="KW-1185">Reference proteome</keyword>
<reference evidence="2" key="1">
    <citation type="submission" date="2022-12" db="EMBL/GenBank/DDBJ databases">
        <authorList>
            <person name="Petersen C."/>
        </authorList>
    </citation>
    <scope>NUCLEOTIDE SEQUENCE</scope>
    <source>
        <strain evidence="2">IBT 16125</strain>
    </source>
</reference>
<evidence type="ECO:0000256" key="1">
    <source>
        <dbReference type="SAM" id="SignalP"/>
    </source>
</evidence>
<dbReference type="InterPro" id="IPR048508">
    <property type="entry name" value="LDL"/>
</dbReference>
<dbReference type="GeneID" id="81602644"/>
<proteinExistence type="predicted"/>
<feature type="chain" id="PRO_5042079216" evidence="1">
    <location>
        <begin position="21"/>
        <end position="120"/>
    </location>
</feature>
<dbReference type="Proteomes" id="UP001213681">
    <property type="component" value="Unassembled WGS sequence"/>
</dbReference>
<dbReference type="AlphaFoldDB" id="A0AAD6BYE3"/>
<accession>A0AAD6BYE3</accession>
<comment type="caution">
    <text evidence="2">The sequence shown here is derived from an EMBL/GenBank/DDBJ whole genome shotgun (WGS) entry which is preliminary data.</text>
</comment>
<evidence type="ECO:0000313" key="3">
    <source>
        <dbReference type="Proteomes" id="UP001213681"/>
    </source>
</evidence>
<keyword evidence="1" id="KW-0732">Signal</keyword>
<feature type="signal peptide" evidence="1">
    <location>
        <begin position="1"/>
        <end position="20"/>
    </location>
</feature>
<gene>
    <name evidence="2" type="ORF">N7458_009019</name>
</gene>
<reference evidence="2" key="2">
    <citation type="journal article" date="2023" name="IMA Fungus">
        <title>Comparative genomic study of the Penicillium genus elucidates a diverse pangenome and 15 lateral gene transfer events.</title>
        <authorList>
            <person name="Petersen C."/>
            <person name="Sorensen T."/>
            <person name="Nielsen M.R."/>
            <person name="Sondergaard T.E."/>
            <person name="Sorensen J.L."/>
            <person name="Fitzpatrick D.A."/>
            <person name="Frisvad J.C."/>
            <person name="Nielsen K.L."/>
        </authorList>
    </citation>
    <scope>NUCLEOTIDE SEQUENCE</scope>
    <source>
        <strain evidence="2">IBT 16125</strain>
    </source>
</reference>
<sequence length="120" mass="13396">MQFYAVLLEVATLLATTANAADCFSDSGSQICLNSTDLLKYREWLCTYKTWANNMPFDWLGANGHIATFTPSNVPNEQSCWDSTLDIIDQCLGYRNGGAYSLDGWSMTIDFCVDTSKWGH</sequence>
<protein>
    <submittedName>
        <fullName evidence="2">Uncharacterized protein</fullName>
    </submittedName>
</protein>
<dbReference type="EMBL" id="JAPVEA010000008">
    <property type="protein sequence ID" value="KAJ5438021.1"/>
    <property type="molecule type" value="Genomic_DNA"/>
</dbReference>
<dbReference type="Pfam" id="PF21691">
    <property type="entry name" value="LDL"/>
    <property type="match status" value="1"/>
</dbReference>
<name>A0AAD6BYE3_9EURO</name>
<dbReference type="RefSeq" id="XP_056761250.1">
    <property type="nucleotide sequence ID" value="XM_056912401.1"/>
</dbReference>